<comment type="caution">
    <text evidence="2">The sequence shown here is derived from an EMBL/GenBank/DDBJ whole genome shotgun (WGS) entry which is preliminary data.</text>
</comment>
<dbReference type="PROSITE" id="PS51186">
    <property type="entry name" value="GNAT"/>
    <property type="match status" value="1"/>
</dbReference>
<dbReference type="Proteomes" id="UP000003053">
    <property type="component" value="Unassembled WGS sequence"/>
</dbReference>
<dbReference type="STRING" id="313594.PI23P_06605"/>
<dbReference type="GO" id="GO:0016747">
    <property type="term" value="F:acyltransferase activity, transferring groups other than amino-acyl groups"/>
    <property type="evidence" value="ECO:0007669"/>
    <property type="project" value="InterPro"/>
</dbReference>
<dbReference type="SUPFAM" id="SSF55729">
    <property type="entry name" value="Acyl-CoA N-acyltransferases (Nat)"/>
    <property type="match status" value="1"/>
</dbReference>
<sequence length="199" mass="22415">MIRYRAPTITESEEIAVIHLKTFKNFFLSSLGKSFLITYYTSCIKSKEAISICAVDGNNRIIGFCFGSLLSKGFHKKLIWSNLLPFTFQAISILFSKPKAIIRLITNLKKDANLEDDGDYSELLSIGVLVEKKGQGIGKGLIIAFEKECGKESVKKISLTTDFNSNDAVLSFYKSMGYIVYGQFTTYPNRKMFKLIKNI</sequence>
<evidence type="ECO:0000313" key="3">
    <source>
        <dbReference type="Proteomes" id="UP000003053"/>
    </source>
</evidence>
<dbReference type="Gene3D" id="3.40.630.30">
    <property type="match status" value="1"/>
</dbReference>
<dbReference type="OrthoDB" id="1819306at2"/>
<dbReference type="RefSeq" id="WP_004569941.1">
    <property type="nucleotide sequence ID" value="NZ_CH724148.1"/>
</dbReference>
<evidence type="ECO:0000313" key="2">
    <source>
        <dbReference type="EMBL" id="EAR12273.1"/>
    </source>
</evidence>
<feature type="domain" description="N-acetyltransferase" evidence="1">
    <location>
        <begin position="2"/>
        <end position="199"/>
    </location>
</feature>
<name>A4BYN0_9FLAO</name>
<dbReference type="EMBL" id="AAOG01000002">
    <property type="protein sequence ID" value="EAR12273.1"/>
    <property type="molecule type" value="Genomic_DNA"/>
</dbReference>
<organism evidence="2 3">
    <name type="scientific">Polaribacter irgensii 23-P</name>
    <dbReference type="NCBI Taxonomy" id="313594"/>
    <lineage>
        <taxon>Bacteria</taxon>
        <taxon>Pseudomonadati</taxon>
        <taxon>Bacteroidota</taxon>
        <taxon>Flavobacteriia</taxon>
        <taxon>Flavobacteriales</taxon>
        <taxon>Flavobacteriaceae</taxon>
    </lineage>
</organism>
<proteinExistence type="predicted"/>
<reference evidence="2 3" key="1">
    <citation type="submission" date="2006-02" db="EMBL/GenBank/DDBJ databases">
        <authorList>
            <person name="Murray A."/>
            <person name="Staley J."/>
            <person name="Ferriera S."/>
            <person name="Johnson J."/>
            <person name="Kravitz S."/>
            <person name="Halpern A."/>
            <person name="Remington K."/>
            <person name="Beeson K."/>
            <person name="Tran B."/>
            <person name="Rogers Y.-H."/>
            <person name="Friedman R."/>
            <person name="Venter J.C."/>
        </authorList>
    </citation>
    <scope>NUCLEOTIDE SEQUENCE [LARGE SCALE GENOMIC DNA]</scope>
    <source>
        <strain evidence="2 3">23-P</strain>
    </source>
</reference>
<dbReference type="InterPro" id="IPR016181">
    <property type="entry name" value="Acyl_CoA_acyltransferase"/>
</dbReference>
<protein>
    <recommendedName>
        <fullName evidence="1">N-acetyltransferase domain-containing protein</fullName>
    </recommendedName>
</protein>
<evidence type="ECO:0000259" key="1">
    <source>
        <dbReference type="PROSITE" id="PS51186"/>
    </source>
</evidence>
<gene>
    <name evidence="2" type="ORF">PI23P_06605</name>
</gene>
<dbReference type="InterPro" id="IPR000182">
    <property type="entry name" value="GNAT_dom"/>
</dbReference>
<dbReference type="AlphaFoldDB" id="A4BYN0"/>
<dbReference type="Pfam" id="PF00583">
    <property type="entry name" value="Acetyltransf_1"/>
    <property type="match status" value="1"/>
</dbReference>
<accession>A4BYN0</accession>
<keyword evidence="3" id="KW-1185">Reference proteome</keyword>
<dbReference type="eggNOG" id="COG0456">
    <property type="taxonomic scope" value="Bacteria"/>
</dbReference>
<dbReference type="CDD" id="cd04301">
    <property type="entry name" value="NAT_SF"/>
    <property type="match status" value="1"/>
</dbReference>
<dbReference type="HOGENOM" id="CLU_115350_0_0_10"/>